<proteinExistence type="predicted"/>
<comment type="caution">
    <text evidence="2">The sequence shown here is derived from an EMBL/GenBank/DDBJ whole genome shotgun (WGS) entry which is preliminary data.</text>
</comment>
<feature type="region of interest" description="Disordered" evidence="1">
    <location>
        <begin position="1"/>
        <end position="72"/>
    </location>
</feature>
<evidence type="ECO:0000313" key="2">
    <source>
        <dbReference type="EMBL" id="KAK8109612.1"/>
    </source>
</evidence>
<keyword evidence="3" id="KW-1185">Reference proteome</keyword>
<name>A0AAW0QLY3_9PEZI</name>
<gene>
    <name evidence="2" type="ORF">PG999_007749</name>
</gene>
<feature type="compositionally biased region" description="Basic and acidic residues" evidence="1">
    <location>
        <begin position="8"/>
        <end position="22"/>
    </location>
</feature>
<dbReference type="EMBL" id="JAQQWP010000007">
    <property type="protein sequence ID" value="KAK8109612.1"/>
    <property type="molecule type" value="Genomic_DNA"/>
</dbReference>
<protein>
    <submittedName>
        <fullName evidence="2">Uncharacterized protein</fullName>
    </submittedName>
</protein>
<evidence type="ECO:0000313" key="3">
    <source>
        <dbReference type="Proteomes" id="UP001392437"/>
    </source>
</evidence>
<dbReference type="AlphaFoldDB" id="A0AAW0QLY3"/>
<organism evidence="2 3">
    <name type="scientific">Apiospora kogelbergensis</name>
    <dbReference type="NCBI Taxonomy" id="1337665"/>
    <lineage>
        <taxon>Eukaryota</taxon>
        <taxon>Fungi</taxon>
        <taxon>Dikarya</taxon>
        <taxon>Ascomycota</taxon>
        <taxon>Pezizomycotina</taxon>
        <taxon>Sordariomycetes</taxon>
        <taxon>Xylariomycetidae</taxon>
        <taxon>Amphisphaeriales</taxon>
        <taxon>Apiosporaceae</taxon>
        <taxon>Apiospora</taxon>
    </lineage>
</organism>
<evidence type="ECO:0000256" key="1">
    <source>
        <dbReference type="SAM" id="MobiDB-lite"/>
    </source>
</evidence>
<sequence>MKLNSADRLGKPSQERPSKVKLDGNFNAASTKCEADNTDYQGPKDMFQPKKPNRGQDTSQAQDLLGVGSQFK</sequence>
<dbReference type="Proteomes" id="UP001392437">
    <property type="component" value="Unassembled WGS sequence"/>
</dbReference>
<reference evidence="2 3" key="1">
    <citation type="submission" date="2023-01" db="EMBL/GenBank/DDBJ databases">
        <title>Analysis of 21 Apiospora genomes using comparative genomics revels a genus with tremendous synthesis potential of carbohydrate active enzymes and secondary metabolites.</title>
        <authorList>
            <person name="Sorensen T."/>
        </authorList>
    </citation>
    <scope>NUCLEOTIDE SEQUENCE [LARGE SCALE GENOMIC DNA]</scope>
    <source>
        <strain evidence="2 3">CBS 117206</strain>
    </source>
</reference>
<accession>A0AAW0QLY3</accession>